<feature type="transmembrane region" description="Helical" evidence="6">
    <location>
        <begin position="463"/>
        <end position="481"/>
    </location>
</feature>
<reference evidence="7 10" key="1">
    <citation type="submission" date="2016-10" db="EMBL/GenBank/DDBJ databases">
        <authorList>
            <person name="de Groot N.N."/>
        </authorList>
    </citation>
    <scope>NUCLEOTIDE SEQUENCE [LARGE SCALE GENOMIC DNA]</scope>
    <source>
        <strain evidence="7 10">Nm22</strain>
        <strain evidence="8">Nm71</strain>
    </source>
</reference>
<dbReference type="AlphaFoldDB" id="A0A1H8HPG9"/>
<dbReference type="Pfam" id="PF01943">
    <property type="entry name" value="Polysacc_synt"/>
    <property type="match status" value="1"/>
</dbReference>
<evidence type="ECO:0000256" key="1">
    <source>
        <dbReference type="ARBA" id="ARBA00004651"/>
    </source>
</evidence>
<reference evidence="9" key="2">
    <citation type="submission" date="2016-10" db="EMBL/GenBank/DDBJ databases">
        <authorList>
            <person name="Varghese N."/>
            <person name="Submissions S."/>
        </authorList>
    </citation>
    <scope>NUCLEOTIDE SEQUENCE [LARGE SCALE GENOMIC DNA]</scope>
    <source>
        <strain evidence="9">Nm71</strain>
    </source>
</reference>
<dbReference type="PANTHER" id="PTHR30250:SF11">
    <property type="entry name" value="O-ANTIGEN TRANSPORTER-RELATED"/>
    <property type="match status" value="1"/>
</dbReference>
<feature type="transmembrane region" description="Helical" evidence="6">
    <location>
        <begin position="307"/>
        <end position="327"/>
    </location>
</feature>
<feature type="transmembrane region" description="Helical" evidence="6">
    <location>
        <begin position="347"/>
        <end position="364"/>
    </location>
</feature>
<feature type="transmembrane region" description="Helical" evidence="6">
    <location>
        <begin position="116"/>
        <end position="135"/>
    </location>
</feature>
<sequence length="503" mass="57796">MYTASELKYSALHFLAGKAVSAFLTFATLLLLVRILTTKEYGMYVLLVAGMEMALAIFSFGLPWLLARYLPEFRLNARRTQITRFIWQIVALLGLFLILGSLFTCFAVPYFLPLELVQYAEVTKLFLVVLILEGLSRRIRENILAPLMQQKIAQISLVVRNISFLLIIGFFAFQNNIDLLHVVYAEIVSSILSLWLVAYGLVWHLKRYREKIDPNDWNIPEWRKMWSLACNMYFNNLITLLYSPQIFIFLSQRYLGIEATALFGFLCKIYAQIANYLPATLLFNLIQPKLVASYISSGDIRELTHNANLAGKLSLFILMPAIVFIWLSGDEFLNLLSDGKFLLSGNYFLGLMLAMIPLSQHRILTTVLVAIDKYRIVVWGGFFGALSLPMAYLFLEMDKGLWGPIIAIIAGQAFYNLTIIFYLVHNTAYRPDTAGFFRLILSSFCVLIIVQFTFEWLHSEISMLLMMVAVIVCFLLSAYLIKPFKAEERKRLNTFMNKKIFIW</sequence>
<evidence type="ECO:0000313" key="9">
    <source>
        <dbReference type="Proteomes" id="UP000199345"/>
    </source>
</evidence>
<feature type="transmembrane region" description="Helical" evidence="6">
    <location>
        <begin position="155"/>
        <end position="173"/>
    </location>
</feature>
<dbReference type="RefSeq" id="WP_090634184.1">
    <property type="nucleotide sequence ID" value="NZ_FOCP01000025.1"/>
</dbReference>
<evidence type="ECO:0000256" key="6">
    <source>
        <dbReference type="SAM" id="Phobius"/>
    </source>
</evidence>
<dbReference type="PANTHER" id="PTHR30250">
    <property type="entry name" value="PST FAMILY PREDICTED COLANIC ACID TRANSPORTER"/>
    <property type="match status" value="1"/>
</dbReference>
<dbReference type="Proteomes" id="UP000199345">
    <property type="component" value="Unassembled WGS sequence"/>
</dbReference>
<evidence type="ECO:0000313" key="8">
    <source>
        <dbReference type="EMBL" id="SET48709.1"/>
    </source>
</evidence>
<keyword evidence="2" id="KW-1003">Cell membrane</keyword>
<dbReference type="InterPro" id="IPR050833">
    <property type="entry name" value="Poly_Biosynth_Transport"/>
</dbReference>
<accession>A0A1H8HPG9</accession>
<dbReference type="InterPro" id="IPR002797">
    <property type="entry name" value="Polysacc_synth"/>
</dbReference>
<proteinExistence type="predicted"/>
<evidence type="ECO:0000256" key="4">
    <source>
        <dbReference type="ARBA" id="ARBA00022989"/>
    </source>
</evidence>
<feature type="transmembrane region" description="Helical" evidence="6">
    <location>
        <begin position="376"/>
        <end position="395"/>
    </location>
</feature>
<keyword evidence="3 6" id="KW-0812">Transmembrane</keyword>
<feature type="transmembrane region" description="Helical" evidence="6">
    <location>
        <begin position="85"/>
        <end position="110"/>
    </location>
</feature>
<comment type="subcellular location">
    <subcellularLocation>
        <location evidence="1">Cell membrane</location>
        <topology evidence="1">Multi-pass membrane protein</topology>
    </subcellularLocation>
</comment>
<evidence type="ECO:0000256" key="2">
    <source>
        <dbReference type="ARBA" id="ARBA00022475"/>
    </source>
</evidence>
<feature type="transmembrane region" description="Helical" evidence="6">
    <location>
        <begin position="41"/>
        <end position="65"/>
    </location>
</feature>
<dbReference type="EMBL" id="FOCP01000025">
    <property type="protein sequence ID" value="SEN58160.1"/>
    <property type="molecule type" value="Genomic_DNA"/>
</dbReference>
<feature type="transmembrane region" description="Helical" evidence="6">
    <location>
        <begin position="261"/>
        <end position="286"/>
    </location>
</feature>
<evidence type="ECO:0000313" key="10">
    <source>
        <dbReference type="Proteomes" id="UP000199459"/>
    </source>
</evidence>
<feature type="transmembrane region" description="Helical" evidence="6">
    <location>
        <begin position="179"/>
        <end position="202"/>
    </location>
</feature>
<protein>
    <submittedName>
        <fullName evidence="7">Membrane protein involved in the export of O-antigen and teichoic acid</fullName>
    </submittedName>
</protein>
<feature type="transmembrane region" description="Helical" evidence="6">
    <location>
        <begin position="233"/>
        <end position="255"/>
    </location>
</feature>
<gene>
    <name evidence="7" type="ORF">SAMN05216325_12537</name>
    <name evidence="8" type="ORF">SAMN05216326_13029</name>
</gene>
<dbReference type="EMBL" id="FOIA01000030">
    <property type="protein sequence ID" value="SET48709.1"/>
    <property type="molecule type" value="Genomic_DNA"/>
</dbReference>
<keyword evidence="4 6" id="KW-1133">Transmembrane helix</keyword>
<evidence type="ECO:0000313" key="7">
    <source>
        <dbReference type="EMBL" id="SEN58160.1"/>
    </source>
</evidence>
<evidence type="ECO:0000256" key="3">
    <source>
        <dbReference type="ARBA" id="ARBA00022692"/>
    </source>
</evidence>
<dbReference type="STRING" id="917.SAMN05216326_13029"/>
<feature type="transmembrane region" description="Helical" evidence="6">
    <location>
        <begin position="12"/>
        <end position="35"/>
    </location>
</feature>
<evidence type="ECO:0000256" key="5">
    <source>
        <dbReference type="ARBA" id="ARBA00023136"/>
    </source>
</evidence>
<dbReference type="OrthoDB" id="8573819at2"/>
<keyword evidence="5 6" id="KW-0472">Membrane</keyword>
<feature type="transmembrane region" description="Helical" evidence="6">
    <location>
        <begin position="436"/>
        <end position="457"/>
    </location>
</feature>
<keyword evidence="9" id="KW-1185">Reference proteome</keyword>
<organism evidence="7 10">
    <name type="scientific">Nitrosomonas marina</name>
    <dbReference type="NCBI Taxonomy" id="917"/>
    <lineage>
        <taxon>Bacteria</taxon>
        <taxon>Pseudomonadati</taxon>
        <taxon>Pseudomonadota</taxon>
        <taxon>Betaproteobacteria</taxon>
        <taxon>Nitrosomonadales</taxon>
        <taxon>Nitrosomonadaceae</taxon>
        <taxon>Nitrosomonas</taxon>
    </lineage>
</organism>
<feature type="transmembrane region" description="Helical" evidence="6">
    <location>
        <begin position="401"/>
        <end position="424"/>
    </location>
</feature>
<name>A0A1H8HPG9_9PROT</name>
<dbReference type="GO" id="GO:0005886">
    <property type="term" value="C:plasma membrane"/>
    <property type="evidence" value="ECO:0007669"/>
    <property type="project" value="UniProtKB-SubCell"/>
</dbReference>
<dbReference type="Proteomes" id="UP000199459">
    <property type="component" value="Unassembled WGS sequence"/>
</dbReference>